<organism evidence="2 4">
    <name type="scientific">Trichinella pseudospiralis</name>
    <name type="common">Parasitic roundworm</name>
    <dbReference type="NCBI Taxonomy" id="6337"/>
    <lineage>
        <taxon>Eukaryota</taxon>
        <taxon>Metazoa</taxon>
        <taxon>Ecdysozoa</taxon>
        <taxon>Nematoda</taxon>
        <taxon>Enoplea</taxon>
        <taxon>Dorylaimia</taxon>
        <taxon>Trichinellida</taxon>
        <taxon>Trichinellidae</taxon>
        <taxon>Trichinella</taxon>
    </lineage>
</organism>
<proteinExistence type="predicted"/>
<feature type="compositionally biased region" description="Basic residues" evidence="1">
    <location>
        <begin position="20"/>
        <end position="30"/>
    </location>
</feature>
<dbReference type="EMBL" id="JYDV01000015">
    <property type="protein sequence ID" value="KRZ42306.1"/>
    <property type="molecule type" value="Genomic_DNA"/>
</dbReference>
<accession>A0A0V1IGJ3</accession>
<dbReference type="EMBL" id="JYDS01000190">
    <property type="protein sequence ID" value="KRZ21891.1"/>
    <property type="molecule type" value="Genomic_DNA"/>
</dbReference>
<evidence type="ECO:0000313" key="3">
    <source>
        <dbReference type="EMBL" id="KRZ42306.1"/>
    </source>
</evidence>
<evidence type="ECO:0000256" key="1">
    <source>
        <dbReference type="SAM" id="MobiDB-lite"/>
    </source>
</evidence>
<evidence type="ECO:0000313" key="4">
    <source>
        <dbReference type="Proteomes" id="UP000054805"/>
    </source>
</evidence>
<feature type="compositionally biased region" description="Polar residues" evidence="1">
    <location>
        <begin position="1"/>
        <end position="13"/>
    </location>
</feature>
<dbReference type="Proteomes" id="UP000054805">
    <property type="component" value="Unassembled WGS sequence"/>
</dbReference>
<name>A0A0V1IGJ3_TRIPS</name>
<comment type="caution">
    <text evidence="2">The sequence shown here is derived from an EMBL/GenBank/DDBJ whole genome shotgun (WGS) entry which is preliminary data.</text>
</comment>
<feature type="region of interest" description="Disordered" evidence="1">
    <location>
        <begin position="1"/>
        <end position="63"/>
    </location>
</feature>
<sequence length="129" mass="14582">MQITSPRHFSSSSIEEKKNLCRGKRAKGQKTKQPTDRLNDADYTTTTTTATTATTTTTTTTTTLLPIEEERRRRRRKGLLKSIAASVNENFSRSNIMLLKEFEMKDSANVTVAYLRLTNVFTLQTAAFQ</sequence>
<dbReference type="AlphaFoldDB" id="A0A0V1IGJ3"/>
<gene>
    <name evidence="2" type="ORF">T4B_15104</name>
    <name evidence="3" type="ORF">T4C_12412</name>
</gene>
<reference evidence="4 5" key="1">
    <citation type="submission" date="2015-01" db="EMBL/GenBank/DDBJ databases">
        <title>Evolution of Trichinella species and genotypes.</title>
        <authorList>
            <person name="Korhonen P.K."/>
            <person name="Edoardo P."/>
            <person name="Giuseppe L.R."/>
            <person name="Gasser R.B."/>
        </authorList>
    </citation>
    <scope>NUCLEOTIDE SEQUENCE [LARGE SCALE GENOMIC DNA]</scope>
    <source>
        <strain evidence="3">ISS176</strain>
        <strain evidence="2">ISS588</strain>
    </source>
</reference>
<evidence type="ECO:0000313" key="2">
    <source>
        <dbReference type="EMBL" id="KRZ21891.1"/>
    </source>
</evidence>
<protein>
    <submittedName>
        <fullName evidence="2">Uncharacterized protein</fullName>
    </submittedName>
</protein>
<feature type="compositionally biased region" description="Low complexity" evidence="1">
    <location>
        <begin position="44"/>
        <end position="63"/>
    </location>
</feature>
<keyword evidence="4" id="KW-1185">Reference proteome</keyword>
<evidence type="ECO:0000313" key="5">
    <source>
        <dbReference type="Proteomes" id="UP000054826"/>
    </source>
</evidence>
<dbReference type="Proteomes" id="UP000054826">
    <property type="component" value="Unassembled WGS sequence"/>
</dbReference>